<protein>
    <submittedName>
        <fullName evidence="2">Lipase</fullName>
    </submittedName>
</protein>
<feature type="chain" id="PRO_5040721792" evidence="1">
    <location>
        <begin position="40"/>
        <end position="395"/>
    </location>
</feature>
<dbReference type="PIRSF" id="PIRSF029171">
    <property type="entry name" value="Esterase_LipA"/>
    <property type="match status" value="1"/>
</dbReference>
<proteinExistence type="predicted"/>
<dbReference type="Gene3D" id="1.10.260.130">
    <property type="match status" value="1"/>
</dbReference>
<dbReference type="Gene3D" id="3.40.50.1820">
    <property type="entry name" value="alpha/beta hydrolase"/>
    <property type="match status" value="1"/>
</dbReference>
<dbReference type="PANTHER" id="PTHR34853">
    <property type="match status" value="1"/>
</dbReference>
<dbReference type="EMBL" id="PXWG01000040">
    <property type="protein sequence ID" value="PSJ27569.1"/>
    <property type="molecule type" value="Genomic_DNA"/>
</dbReference>
<dbReference type="GO" id="GO:0016042">
    <property type="term" value="P:lipid catabolic process"/>
    <property type="evidence" value="ECO:0007669"/>
    <property type="project" value="InterPro"/>
</dbReference>
<dbReference type="InterPro" id="IPR029058">
    <property type="entry name" value="AB_hydrolase_fold"/>
</dbReference>
<feature type="signal peptide" evidence="1">
    <location>
        <begin position="1"/>
        <end position="39"/>
    </location>
</feature>
<evidence type="ECO:0000313" key="2">
    <source>
        <dbReference type="EMBL" id="PSJ27569.1"/>
    </source>
</evidence>
<evidence type="ECO:0000256" key="1">
    <source>
        <dbReference type="SAM" id="SignalP"/>
    </source>
</evidence>
<dbReference type="InterPro" id="IPR005152">
    <property type="entry name" value="Lipase_secreted"/>
</dbReference>
<dbReference type="OrthoDB" id="9798122at2"/>
<dbReference type="PANTHER" id="PTHR34853:SF1">
    <property type="entry name" value="LIPASE 5"/>
    <property type="match status" value="1"/>
</dbReference>
<name>A0A9X7JQ25_9ACTN</name>
<accession>A0A9X7JQ25</accession>
<dbReference type="Pfam" id="PF03583">
    <property type="entry name" value="LIP"/>
    <property type="match status" value="1"/>
</dbReference>
<reference evidence="2 3" key="1">
    <citation type="submission" date="2018-03" db="EMBL/GenBank/DDBJ databases">
        <title>Chitinolytic properties of Streptosporangium nondiastaticum TBG75A20.</title>
        <authorList>
            <person name="Gayathri V."/>
            <person name="Shiburaj S."/>
        </authorList>
    </citation>
    <scope>NUCLEOTIDE SEQUENCE [LARGE SCALE GENOMIC DNA]</scope>
    <source>
        <strain evidence="2 3">TBG75A20</strain>
    </source>
</reference>
<dbReference type="GO" id="GO:0004806">
    <property type="term" value="F:triacylglycerol lipase activity"/>
    <property type="evidence" value="ECO:0007669"/>
    <property type="project" value="InterPro"/>
</dbReference>
<gene>
    <name evidence="2" type="ORF">B7P34_17085</name>
</gene>
<keyword evidence="3" id="KW-1185">Reference proteome</keyword>
<sequence>MHLRRHLRWHVRTKQLRATTWAAAGALALSLGFAGTAGATGPAPAPGEIVTSAPTSFHPLPGQPTRTRAWHITYGSTTAQGAPDVVSGTVIVPQDGRTGPRPLVTYAVGTVGLADQCAPSAGFPRGTAAEGNLIELLTLRGWAVAVTDYEGLGTPGTHTYTVGRSEGHAVLDAARAAQRLPGTGLAPGGPVGIMGYSQGGQAAGWAAELHDTYAPELDVRGTAAGGVPADLVKAAEYNDGRIGAGLVLMAAIGQDAAFPELDLASYLNDRGRARTAFLKQHCVAAGTAANLFSRISDVTVRNPLQQPDWQRVLHSSDLGTHAPDRPVRLYHGTQDEIVPYDAAALLRAGWCAKGAVVDWKALPQGGHGSSLAAESVPAANWLADRFAGRPAAGNC</sequence>
<dbReference type="RefSeq" id="WP_106677450.1">
    <property type="nucleotide sequence ID" value="NZ_PXWG01000040.1"/>
</dbReference>
<organism evidence="2 3">
    <name type="scientific">Streptosporangium nondiastaticum</name>
    <dbReference type="NCBI Taxonomy" id="35764"/>
    <lineage>
        <taxon>Bacteria</taxon>
        <taxon>Bacillati</taxon>
        <taxon>Actinomycetota</taxon>
        <taxon>Actinomycetes</taxon>
        <taxon>Streptosporangiales</taxon>
        <taxon>Streptosporangiaceae</taxon>
        <taxon>Streptosporangium</taxon>
    </lineage>
</organism>
<dbReference type="Proteomes" id="UP000242427">
    <property type="component" value="Unassembled WGS sequence"/>
</dbReference>
<evidence type="ECO:0000313" key="3">
    <source>
        <dbReference type="Proteomes" id="UP000242427"/>
    </source>
</evidence>
<dbReference type="SUPFAM" id="SSF53474">
    <property type="entry name" value="alpha/beta-Hydrolases"/>
    <property type="match status" value="1"/>
</dbReference>
<keyword evidence="1" id="KW-0732">Signal</keyword>
<comment type="caution">
    <text evidence="2">The sequence shown here is derived from an EMBL/GenBank/DDBJ whole genome shotgun (WGS) entry which is preliminary data.</text>
</comment>
<dbReference type="AlphaFoldDB" id="A0A9X7JQ25"/>